<name>A0A1M5B501_9BACL</name>
<sequence length="91" mass="11018">MIRVICYDVKDDKRRNKLFKFLKDYGQWVQYSVFELKCSDIEWIQVEHRLKSMLSGDDSLCVYQLCKSCTKKIHYDQKLSENLKEQQTNIM</sequence>
<evidence type="ECO:0000256" key="1">
    <source>
        <dbReference type="ARBA" id="ARBA00001946"/>
    </source>
</evidence>
<accession>A0A1M5B501</accession>
<evidence type="ECO:0000256" key="4">
    <source>
        <dbReference type="ARBA" id="ARBA00022723"/>
    </source>
</evidence>
<dbReference type="GO" id="GO:0051607">
    <property type="term" value="P:defense response to virus"/>
    <property type="evidence" value="ECO:0007669"/>
    <property type="project" value="UniProtKB-UniRule"/>
</dbReference>
<dbReference type="OrthoDB" id="9798176at2"/>
<organism evidence="10 11">
    <name type="scientific">Seinonella peptonophila</name>
    <dbReference type="NCBI Taxonomy" id="112248"/>
    <lineage>
        <taxon>Bacteria</taxon>
        <taxon>Bacillati</taxon>
        <taxon>Bacillota</taxon>
        <taxon>Bacilli</taxon>
        <taxon>Bacillales</taxon>
        <taxon>Thermoactinomycetaceae</taxon>
        <taxon>Seinonella</taxon>
    </lineage>
</organism>
<dbReference type="Pfam" id="PF09827">
    <property type="entry name" value="CRISPR_Cas2"/>
    <property type="match status" value="1"/>
</dbReference>
<evidence type="ECO:0000256" key="2">
    <source>
        <dbReference type="ARBA" id="ARBA00009959"/>
    </source>
</evidence>
<dbReference type="HAMAP" id="MF_01471">
    <property type="entry name" value="Cas2"/>
    <property type="match status" value="1"/>
</dbReference>
<keyword evidence="5 9" id="KW-0255">Endonuclease</keyword>
<dbReference type="GO" id="GO:0016787">
    <property type="term" value="F:hydrolase activity"/>
    <property type="evidence" value="ECO:0007669"/>
    <property type="project" value="UniProtKB-KW"/>
</dbReference>
<dbReference type="GO" id="GO:0043571">
    <property type="term" value="P:maintenance of CRISPR repeat elements"/>
    <property type="evidence" value="ECO:0007669"/>
    <property type="project" value="UniProtKB-UniRule"/>
</dbReference>
<dbReference type="Proteomes" id="UP000184476">
    <property type="component" value="Unassembled WGS sequence"/>
</dbReference>
<keyword evidence="8 9" id="KW-0051">Antiviral defense</keyword>
<dbReference type="PANTHER" id="PTHR34405:SF3">
    <property type="entry name" value="CRISPR-ASSOCIATED ENDORIBONUCLEASE CAS2 3"/>
    <property type="match status" value="1"/>
</dbReference>
<comment type="subunit">
    <text evidence="9">Homodimer, forms a heterotetramer with a Cas1 homodimer.</text>
</comment>
<dbReference type="EC" id="3.1.-.-" evidence="9"/>
<evidence type="ECO:0000256" key="5">
    <source>
        <dbReference type="ARBA" id="ARBA00022759"/>
    </source>
</evidence>
<feature type="binding site" evidence="9">
    <location>
        <position position="8"/>
    </location>
    <ligand>
        <name>Mg(2+)</name>
        <dbReference type="ChEBI" id="CHEBI:18420"/>
        <note>catalytic</note>
    </ligand>
</feature>
<comment type="function">
    <text evidence="9">CRISPR (clustered regularly interspaced short palindromic repeat), is an adaptive immune system that provides protection against mobile genetic elements (viruses, transposable elements and conjugative plasmids). CRISPR clusters contain sequences complementary to antecedent mobile elements and target invading nucleic acids. CRISPR clusters are transcribed and processed into CRISPR RNA (crRNA). Functions as a ssRNA-specific endoribonuclease. Involved in the integration of spacer DNA into the CRISPR cassette.</text>
</comment>
<reference evidence="10 11" key="1">
    <citation type="submission" date="2016-11" db="EMBL/GenBank/DDBJ databases">
        <authorList>
            <person name="Jaros S."/>
            <person name="Januszkiewicz K."/>
            <person name="Wedrychowicz H."/>
        </authorList>
    </citation>
    <scope>NUCLEOTIDE SEQUENCE [LARGE SCALE GENOMIC DNA]</scope>
    <source>
        <strain evidence="10 11">DSM 44666</strain>
    </source>
</reference>
<keyword evidence="4 9" id="KW-0479">Metal-binding</keyword>
<evidence type="ECO:0000256" key="9">
    <source>
        <dbReference type="HAMAP-Rule" id="MF_01471"/>
    </source>
</evidence>
<dbReference type="CDD" id="cd09725">
    <property type="entry name" value="Cas2_I_II_III"/>
    <property type="match status" value="1"/>
</dbReference>
<evidence type="ECO:0000256" key="6">
    <source>
        <dbReference type="ARBA" id="ARBA00022801"/>
    </source>
</evidence>
<keyword evidence="7 9" id="KW-0460">Magnesium</keyword>
<dbReference type="GO" id="GO:0004521">
    <property type="term" value="F:RNA endonuclease activity"/>
    <property type="evidence" value="ECO:0007669"/>
    <property type="project" value="InterPro"/>
</dbReference>
<evidence type="ECO:0000313" key="10">
    <source>
        <dbReference type="EMBL" id="SHF37518.1"/>
    </source>
</evidence>
<proteinExistence type="inferred from homology"/>
<dbReference type="AlphaFoldDB" id="A0A1M5B501"/>
<dbReference type="NCBIfam" id="TIGR01573">
    <property type="entry name" value="cas2"/>
    <property type="match status" value="1"/>
</dbReference>
<protein>
    <recommendedName>
        <fullName evidence="9">CRISPR-associated endoribonuclease Cas2</fullName>
        <ecNumber evidence="9">3.1.-.-</ecNumber>
    </recommendedName>
</protein>
<keyword evidence="6 9" id="KW-0378">Hydrolase</keyword>
<dbReference type="PANTHER" id="PTHR34405">
    <property type="entry name" value="CRISPR-ASSOCIATED ENDORIBONUCLEASE CAS2"/>
    <property type="match status" value="1"/>
</dbReference>
<keyword evidence="11" id="KW-1185">Reference proteome</keyword>
<dbReference type="RefSeq" id="WP_073158025.1">
    <property type="nucleotide sequence ID" value="NZ_FQVL01000018.1"/>
</dbReference>
<dbReference type="Gene3D" id="3.30.70.240">
    <property type="match status" value="1"/>
</dbReference>
<comment type="cofactor">
    <cofactor evidence="1 9">
        <name>Mg(2+)</name>
        <dbReference type="ChEBI" id="CHEBI:18420"/>
    </cofactor>
</comment>
<keyword evidence="3 9" id="KW-0540">Nuclease</keyword>
<comment type="similarity">
    <text evidence="2 9">Belongs to the CRISPR-associated endoribonuclease Cas2 protein family.</text>
</comment>
<dbReference type="InterPro" id="IPR019199">
    <property type="entry name" value="Virulence_VapD/CRISPR_Cas2"/>
</dbReference>
<evidence type="ECO:0000256" key="8">
    <source>
        <dbReference type="ARBA" id="ARBA00023118"/>
    </source>
</evidence>
<evidence type="ECO:0000256" key="3">
    <source>
        <dbReference type="ARBA" id="ARBA00022722"/>
    </source>
</evidence>
<dbReference type="InterPro" id="IPR021127">
    <property type="entry name" value="CRISPR_associated_Cas2"/>
</dbReference>
<dbReference type="SUPFAM" id="SSF143430">
    <property type="entry name" value="TTP0101/SSO1404-like"/>
    <property type="match status" value="1"/>
</dbReference>
<dbReference type="STRING" id="112248.SAMN05444392_11831"/>
<evidence type="ECO:0000256" key="7">
    <source>
        <dbReference type="ARBA" id="ARBA00022842"/>
    </source>
</evidence>
<dbReference type="GO" id="GO:0046872">
    <property type="term" value="F:metal ion binding"/>
    <property type="evidence" value="ECO:0007669"/>
    <property type="project" value="UniProtKB-UniRule"/>
</dbReference>
<dbReference type="EMBL" id="FQVL01000018">
    <property type="protein sequence ID" value="SHF37518.1"/>
    <property type="molecule type" value="Genomic_DNA"/>
</dbReference>
<gene>
    <name evidence="9" type="primary">cas2</name>
    <name evidence="10" type="ORF">SAMN05444392_11831</name>
</gene>
<evidence type="ECO:0000313" key="11">
    <source>
        <dbReference type="Proteomes" id="UP000184476"/>
    </source>
</evidence>